<dbReference type="InterPro" id="IPR011613">
    <property type="entry name" value="GH15-like"/>
</dbReference>
<reference evidence="3" key="1">
    <citation type="submission" date="2023-07" db="EMBL/GenBank/DDBJ databases">
        <title>Sequencing the genomes of 1000 actinobacteria strains.</title>
        <authorList>
            <person name="Klenk H.-P."/>
        </authorList>
    </citation>
    <scope>NUCLEOTIDE SEQUENCE</scope>
    <source>
        <strain evidence="3">DSM 45977</strain>
    </source>
</reference>
<dbReference type="GO" id="GO:0005993">
    <property type="term" value="P:trehalose catabolic process"/>
    <property type="evidence" value="ECO:0007669"/>
    <property type="project" value="TreeGrafter"/>
</dbReference>
<dbReference type="Pfam" id="PF19291">
    <property type="entry name" value="TREH_N"/>
    <property type="match status" value="1"/>
</dbReference>
<sequence length="584" mass="63668">MAAAPDFRPEVLREYALLADGERGALIGPRGDIVWMCAPRWDSDAVFSTLIGGAGAYAVSPADPWYVWGGYYEEATLIWHSRWMTSSGAIECREALAFPGDPHTAVVLRRVQAVDGPAEVRVLLDPRGGFGRQSLSRLSCDDGVWTGRVGPLYLRWSGAGTAREDGGVLTCTLTVPDSSYHDLVLELSDRPLSPHPMTAPQAWEATEHHWRRSVPELGATIGRRDAQHAYAVLRGLTSTSGGMVAAVTTSLPERAEAGRNYDYRYTWIRDQCYAAQAVAADGPHPLLDDAVAFIAERVLDDGPSLRPAYTVTGGQVPDMHKLPHVRGYPGGGNRAGNGINDQFQLDAFGEALLLFAAAARHDRLGTEHWRAVETTVDAIGKRRDEPDTGVWELDAEHWAHSRLICAAGLRAVAKAGATTAQAASWTALADAIVAETTRDCLHPSGRWQRSPSDTEVDAALLLPALRGAVPADDPRSVATLDAVREELTQDGYVYRFRHDQRPLYEAEGAFLLCGFFTALATHQQGWEIEARAWFERNRAACGPAGLYSEEYDVNQRQLRGNIPQAFVHALMLEAACRLARPGTS</sequence>
<evidence type="ECO:0008006" key="5">
    <source>
        <dbReference type="Google" id="ProtNLM"/>
    </source>
</evidence>
<evidence type="ECO:0000259" key="2">
    <source>
        <dbReference type="Pfam" id="PF19291"/>
    </source>
</evidence>
<evidence type="ECO:0000259" key="1">
    <source>
        <dbReference type="Pfam" id="PF00723"/>
    </source>
</evidence>
<dbReference type="Proteomes" id="UP001180845">
    <property type="component" value="Unassembled WGS sequence"/>
</dbReference>
<protein>
    <recommendedName>
        <fullName evidence="5">Glucoamylase (Glucan-1,4-alpha-glucosidase), GH15 family</fullName>
    </recommendedName>
</protein>
<dbReference type="InterPro" id="IPR012341">
    <property type="entry name" value="6hp_glycosidase-like_sf"/>
</dbReference>
<name>A0AAE4CLM0_9ACTN</name>
<dbReference type="PANTHER" id="PTHR31616:SF10">
    <property type="entry name" value="TREHALASE"/>
    <property type="match status" value="1"/>
</dbReference>
<dbReference type="InterPro" id="IPR008928">
    <property type="entry name" value="6-hairpin_glycosidase_sf"/>
</dbReference>
<dbReference type="Pfam" id="PF00723">
    <property type="entry name" value="Glyco_hydro_15"/>
    <property type="match status" value="1"/>
</dbReference>
<dbReference type="InterPro" id="IPR045582">
    <property type="entry name" value="Trehalase-like_N"/>
</dbReference>
<organism evidence="3 4">
    <name type="scientific">Haloactinomyces albus</name>
    <dbReference type="NCBI Taxonomy" id="1352928"/>
    <lineage>
        <taxon>Bacteria</taxon>
        <taxon>Bacillati</taxon>
        <taxon>Actinomycetota</taxon>
        <taxon>Actinomycetes</taxon>
        <taxon>Actinopolysporales</taxon>
        <taxon>Actinopolysporaceae</taxon>
        <taxon>Haloactinomyces</taxon>
    </lineage>
</organism>
<gene>
    <name evidence="3" type="ORF">JOF55_000253</name>
</gene>
<feature type="domain" description="Trehalase-like N-terminal" evidence="2">
    <location>
        <begin position="15"/>
        <end position="210"/>
    </location>
</feature>
<comment type="caution">
    <text evidence="3">The sequence shown here is derived from an EMBL/GenBank/DDBJ whole genome shotgun (WGS) entry which is preliminary data.</text>
</comment>
<feature type="domain" description="GH15-like" evidence="1">
    <location>
        <begin position="239"/>
        <end position="575"/>
    </location>
</feature>
<evidence type="ECO:0000313" key="3">
    <source>
        <dbReference type="EMBL" id="MDR7300072.1"/>
    </source>
</evidence>
<evidence type="ECO:0000313" key="4">
    <source>
        <dbReference type="Proteomes" id="UP001180845"/>
    </source>
</evidence>
<dbReference type="EMBL" id="JAVDXW010000001">
    <property type="protein sequence ID" value="MDR7300072.1"/>
    <property type="molecule type" value="Genomic_DNA"/>
</dbReference>
<dbReference type="AlphaFoldDB" id="A0AAE4CLM0"/>
<accession>A0AAE4CLM0</accession>
<dbReference type="PANTHER" id="PTHR31616">
    <property type="entry name" value="TREHALASE"/>
    <property type="match status" value="1"/>
</dbReference>
<dbReference type="RefSeq" id="WP_310268231.1">
    <property type="nucleotide sequence ID" value="NZ_JAVDXW010000001.1"/>
</dbReference>
<dbReference type="GO" id="GO:0015927">
    <property type="term" value="F:trehalase activity"/>
    <property type="evidence" value="ECO:0007669"/>
    <property type="project" value="TreeGrafter"/>
</dbReference>
<dbReference type="Gene3D" id="1.50.10.10">
    <property type="match status" value="1"/>
</dbReference>
<dbReference type="SUPFAM" id="SSF48208">
    <property type="entry name" value="Six-hairpin glycosidases"/>
    <property type="match status" value="1"/>
</dbReference>
<keyword evidence="4" id="KW-1185">Reference proteome</keyword>
<proteinExistence type="predicted"/>